<name>A0A3L6Q4A9_PANMI</name>
<evidence type="ECO:0000256" key="3">
    <source>
        <dbReference type="ARBA" id="ARBA00023027"/>
    </source>
</evidence>
<accession>A0A3L6Q4A9</accession>
<dbReference type="Proteomes" id="UP000275267">
    <property type="component" value="Unassembled WGS sequence"/>
</dbReference>
<sequence length="299" mass="31908">MDSAAGEPQVHPAVLFIRRPGAPSANAMHQRFHVLDSLASGEPLVAFLAAAAAMPDPPRAAVIMGGGVVRADATFLDAVPSIRFLVSTAAGVDHIDLAECARRGVAVANSGTVYSADVADHAVGMLVNVLRRLSAAERFVRRGLWPVQEDYALGSTLGEHWLTDRKEARAFGCIIHYNSRRPKDSVAYKYFPDVHDLASESEVLVVACALNKDTRHIVNKDVLEALGTDGIVINIGRGASIDEAELIRALKEGRIAGAGLDVFENEPAVPSDLLSMDSVVLTPHSAVFTLESRSDLCEP</sequence>
<dbReference type="InterPro" id="IPR050223">
    <property type="entry name" value="D-isomer_2-hydroxyacid_DH"/>
</dbReference>
<dbReference type="GO" id="GO:0016618">
    <property type="term" value="F:hydroxypyruvate reductase [NAD(P)H] activity"/>
    <property type="evidence" value="ECO:0007669"/>
    <property type="project" value="TreeGrafter"/>
</dbReference>
<dbReference type="InterPro" id="IPR036291">
    <property type="entry name" value="NAD(P)-bd_dom_sf"/>
</dbReference>
<evidence type="ECO:0000313" key="6">
    <source>
        <dbReference type="Proteomes" id="UP000275267"/>
    </source>
</evidence>
<comment type="caution">
    <text evidence="5">The sequence shown here is derived from an EMBL/GenBank/DDBJ whole genome shotgun (WGS) entry which is preliminary data.</text>
</comment>
<feature type="domain" description="D-isomer specific 2-hydroxyacid dehydrogenase NAD-binding" evidence="4">
    <location>
        <begin position="124"/>
        <end position="286"/>
    </location>
</feature>
<dbReference type="SUPFAM" id="SSF52283">
    <property type="entry name" value="Formate/glycerate dehydrogenase catalytic domain-like"/>
    <property type="match status" value="1"/>
</dbReference>
<dbReference type="Gene3D" id="3.40.50.720">
    <property type="entry name" value="NAD(P)-binding Rossmann-like Domain"/>
    <property type="match status" value="3"/>
</dbReference>
<keyword evidence="6" id="KW-1185">Reference proteome</keyword>
<evidence type="ECO:0000256" key="2">
    <source>
        <dbReference type="ARBA" id="ARBA00023002"/>
    </source>
</evidence>
<dbReference type="GO" id="GO:0005829">
    <property type="term" value="C:cytosol"/>
    <property type="evidence" value="ECO:0007669"/>
    <property type="project" value="TreeGrafter"/>
</dbReference>
<dbReference type="GO" id="GO:0030267">
    <property type="term" value="F:glyoxylate reductase (NADPH) activity"/>
    <property type="evidence" value="ECO:0007669"/>
    <property type="project" value="TreeGrafter"/>
</dbReference>
<dbReference type="FunFam" id="3.40.50.720:FF:000213">
    <property type="entry name" value="Putative 2-hydroxyacid dehydrogenase"/>
    <property type="match status" value="1"/>
</dbReference>
<proteinExistence type="predicted"/>
<dbReference type="STRING" id="4540.A0A3L6Q4A9"/>
<dbReference type="SUPFAM" id="SSF51735">
    <property type="entry name" value="NAD(P)-binding Rossmann-fold domains"/>
    <property type="match status" value="1"/>
</dbReference>
<organism evidence="5 6">
    <name type="scientific">Panicum miliaceum</name>
    <name type="common">Proso millet</name>
    <name type="synonym">Broomcorn millet</name>
    <dbReference type="NCBI Taxonomy" id="4540"/>
    <lineage>
        <taxon>Eukaryota</taxon>
        <taxon>Viridiplantae</taxon>
        <taxon>Streptophyta</taxon>
        <taxon>Embryophyta</taxon>
        <taxon>Tracheophyta</taxon>
        <taxon>Spermatophyta</taxon>
        <taxon>Magnoliopsida</taxon>
        <taxon>Liliopsida</taxon>
        <taxon>Poales</taxon>
        <taxon>Poaceae</taxon>
        <taxon>PACMAD clade</taxon>
        <taxon>Panicoideae</taxon>
        <taxon>Panicodae</taxon>
        <taxon>Paniceae</taxon>
        <taxon>Panicinae</taxon>
        <taxon>Panicum</taxon>
        <taxon>Panicum sect. Panicum</taxon>
    </lineage>
</organism>
<keyword evidence="1" id="KW-0521">NADP</keyword>
<evidence type="ECO:0000259" key="4">
    <source>
        <dbReference type="Pfam" id="PF02826"/>
    </source>
</evidence>
<dbReference type="InterPro" id="IPR006140">
    <property type="entry name" value="D-isomer_DH_NAD-bd"/>
</dbReference>
<dbReference type="Pfam" id="PF02826">
    <property type="entry name" value="2-Hacid_dh_C"/>
    <property type="match status" value="1"/>
</dbReference>
<dbReference type="AlphaFoldDB" id="A0A3L6Q4A9"/>
<keyword evidence="2" id="KW-0560">Oxidoreductase</keyword>
<reference evidence="6" key="1">
    <citation type="journal article" date="2019" name="Nat. Commun.">
        <title>The genome of broomcorn millet.</title>
        <authorList>
            <person name="Zou C."/>
            <person name="Miki D."/>
            <person name="Li D."/>
            <person name="Tang Q."/>
            <person name="Xiao L."/>
            <person name="Rajput S."/>
            <person name="Deng P."/>
            <person name="Jia W."/>
            <person name="Huang R."/>
            <person name="Zhang M."/>
            <person name="Sun Y."/>
            <person name="Hu J."/>
            <person name="Fu X."/>
            <person name="Schnable P.S."/>
            <person name="Li F."/>
            <person name="Zhang H."/>
            <person name="Feng B."/>
            <person name="Zhu X."/>
            <person name="Liu R."/>
            <person name="Schnable J.C."/>
            <person name="Zhu J.-K."/>
            <person name="Zhang H."/>
        </authorList>
    </citation>
    <scope>NUCLEOTIDE SEQUENCE [LARGE SCALE GENOMIC DNA]</scope>
</reference>
<keyword evidence="3" id="KW-0520">NAD</keyword>
<dbReference type="PANTHER" id="PTHR10996">
    <property type="entry name" value="2-HYDROXYACID DEHYDROGENASE-RELATED"/>
    <property type="match status" value="1"/>
</dbReference>
<dbReference type="PANTHER" id="PTHR10996:SF246">
    <property type="entry name" value="GLYOXYLATE_HYDROXYPYRUVATE REDUCTASE HPR3"/>
    <property type="match status" value="1"/>
</dbReference>
<dbReference type="GO" id="GO:0051287">
    <property type="term" value="F:NAD binding"/>
    <property type="evidence" value="ECO:0007669"/>
    <property type="project" value="InterPro"/>
</dbReference>
<dbReference type="OrthoDB" id="298012at2759"/>
<dbReference type="EMBL" id="PQIB02000013">
    <property type="protein sequence ID" value="RLM73425.1"/>
    <property type="molecule type" value="Genomic_DNA"/>
</dbReference>
<protein>
    <submittedName>
        <fullName evidence="5">Glyoxylate/hydroxypyruvate reductase HPR3-like</fullName>
    </submittedName>
</protein>
<evidence type="ECO:0000313" key="5">
    <source>
        <dbReference type="EMBL" id="RLM73425.1"/>
    </source>
</evidence>
<gene>
    <name evidence="5" type="ORF">C2845_PM15G00420</name>
</gene>
<evidence type="ECO:0000256" key="1">
    <source>
        <dbReference type="ARBA" id="ARBA00022857"/>
    </source>
</evidence>